<evidence type="ECO:0008006" key="5">
    <source>
        <dbReference type="Google" id="ProtNLM"/>
    </source>
</evidence>
<sequence>MTEKKMTDDALEKLFLEVEKKRSSCSDRLQDASYMGGSNDVVKTMEWLALNFKEAGGSVSFIDPGAISRAPAVLSAVYRSSPGRQTLLVYGFFTRGDGDGGARGEGAGDADSNGLYGSKITSTGALLSWIDAIRLCKSNRIQIPLNVRFIVACIDNTCGQELFQFFKDKKHIIYKDVHYVCLPYSDVMLNSRPSIVYGFRGCCRFCVTVKCLGQDLHRSGDHSGMVQEAMTDVVALLNSLVNSKGEVLIANIREGMREVTAEEEEECRHKVFDVAALKEQTQCTSLLHKGNGKRLVMHSTRFPSVSIHAVDTSQQRSDDVIPAKVCGRFTVWLVPDQNAAAV</sequence>
<dbReference type="GO" id="GO:0006508">
    <property type="term" value="P:proteolysis"/>
    <property type="evidence" value="ECO:0007669"/>
    <property type="project" value="UniProtKB-KW"/>
</dbReference>
<evidence type="ECO:0000256" key="1">
    <source>
        <dbReference type="ARBA" id="ARBA00022670"/>
    </source>
</evidence>
<dbReference type="PANTHER" id="PTHR43270:SF4">
    <property type="entry name" value="CARNOSINE DIPEPTIDASE 2, ISOFORM A"/>
    <property type="match status" value="1"/>
</dbReference>
<evidence type="ECO:0000313" key="4">
    <source>
        <dbReference type="EMBL" id="JAS11047.1"/>
    </source>
</evidence>
<organism evidence="4">
    <name type="scientific">Clastoptera arizonana</name>
    <name type="common">Arizona spittle bug</name>
    <dbReference type="NCBI Taxonomy" id="38151"/>
    <lineage>
        <taxon>Eukaryota</taxon>
        <taxon>Metazoa</taxon>
        <taxon>Ecdysozoa</taxon>
        <taxon>Arthropoda</taxon>
        <taxon>Hexapoda</taxon>
        <taxon>Insecta</taxon>
        <taxon>Pterygota</taxon>
        <taxon>Neoptera</taxon>
        <taxon>Paraneoptera</taxon>
        <taxon>Hemiptera</taxon>
        <taxon>Auchenorrhyncha</taxon>
        <taxon>Cercopoidea</taxon>
        <taxon>Clastopteridae</taxon>
        <taxon>Clastoptera</taxon>
    </lineage>
</organism>
<gene>
    <name evidence="4" type="ORF">g.6176</name>
</gene>
<keyword evidence="2" id="KW-0479">Metal-binding</keyword>
<dbReference type="Gene3D" id="3.40.630.10">
    <property type="entry name" value="Zn peptidases"/>
    <property type="match status" value="1"/>
</dbReference>
<reference evidence="4" key="1">
    <citation type="submission" date="2015-12" db="EMBL/GenBank/DDBJ databases">
        <title>De novo transcriptome assembly of four potential Pierce s Disease insect vectors from Arizona vineyards.</title>
        <authorList>
            <person name="Tassone E.E."/>
        </authorList>
    </citation>
    <scope>NUCLEOTIDE SEQUENCE</scope>
</reference>
<dbReference type="GO" id="GO:0008233">
    <property type="term" value="F:peptidase activity"/>
    <property type="evidence" value="ECO:0007669"/>
    <property type="project" value="UniProtKB-KW"/>
</dbReference>
<dbReference type="EMBL" id="GEDC01026251">
    <property type="protein sequence ID" value="JAS11047.1"/>
    <property type="molecule type" value="Transcribed_RNA"/>
</dbReference>
<dbReference type="PANTHER" id="PTHR43270">
    <property type="entry name" value="BETA-ALA-HIS DIPEPTIDASE"/>
    <property type="match status" value="1"/>
</dbReference>
<dbReference type="AlphaFoldDB" id="A0A1B6CC60"/>
<accession>A0A1B6CC60</accession>
<evidence type="ECO:0000256" key="3">
    <source>
        <dbReference type="ARBA" id="ARBA00022801"/>
    </source>
</evidence>
<keyword evidence="3" id="KW-0378">Hydrolase</keyword>
<proteinExistence type="predicted"/>
<keyword evidence="1" id="KW-0645">Protease</keyword>
<evidence type="ECO:0000256" key="2">
    <source>
        <dbReference type="ARBA" id="ARBA00022723"/>
    </source>
</evidence>
<dbReference type="InterPro" id="IPR051458">
    <property type="entry name" value="Cyt/Met_Dipeptidase"/>
</dbReference>
<protein>
    <recommendedName>
        <fullName evidence="5">Peptidase M20 dimerisation domain-containing protein</fullName>
    </recommendedName>
</protein>
<name>A0A1B6CC60_9HEMI</name>
<dbReference type="Gene3D" id="3.30.70.360">
    <property type="match status" value="1"/>
</dbReference>
<dbReference type="GO" id="GO:0046872">
    <property type="term" value="F:metal ion binding"/>
    <property type="evidence" value="ECO:0007669"/>
    <property type="project" value="UniProtKB-KW"/>
</dbReference>
<feature type="non-terminal residue" evidence="4">
    <location>
        <position position="342"/>
    </location>
</feature>